<feature type="region of interest" description="Disordered" evidence="1">
    <location>
        <begin position="130"/>
        <end position="192"/>
    </location>
</feature>
<evidence type="ECO:0000313" key="5">
    <source>
        <dbReference type="Proteomes" id="UP000234456"/>
    </source>
</evidence>
<accession>A0A2A4A4F3</accession>
<feature type="transmembrane region" description="Helical" evidence="2">
    <location>
        <begin position="43"/>
        <end position="61"/>
    </location>
</feature>
<dbReference type="Proteomes" id="UP000234456">
    <property type="component" value="Unassembled WGS sequence"/>
</dbReference>
<proteinExistence type="predicted"/>
<dbReference type="RefSeq" id="WP_012761917.1">
    <property type="nucleotide sequence ID" value="NZ_CATWFT010000010.1"/>
</dbReference>
<protein>
    <recommendedName>
        <fullName evidence="7">Transmembrane protein</fullName>
    </recommendedName>
</protein>
<evidence type="ECO:0000256" key="1">
    <source>
        <dbReference type="SAM" id="MobiDB-lite"/>
    </source>
</evidence>
<dbReference type="EMBL" id="CATWFT010000010">
    <property type="protein sequence ID" value="CAJ0727010.1"/>
    <property type="molecule type" value="Genomic_DNA"/>
</dbReference>
<evidence type="ECO:0000313" key="3">
    <source>
        <dbReference type="EMBL" id="CAJ0727010.1"/>
    </source>
</evidence>
<keyword evidence="6" id="KW-1185">Reference proteome</keyword>
<gene>
    <name evidence="4" type="ORF">C0Q88_20995</name>
    <name evidence="3" type="ORF">R38712_03235</name>
</gene>
<feature type="transmembrane region" description="Helical" evidence="2">
    <location>
        <begin position="105"/>
        <end position="124"/>
    </location>
</feature>
<reference evidence="3 6" key="2">
    <citation type="submission" date="2023-07" db="EMBL/GenBank/DDBJ databases">
        <authorList>
            <person name="Peeters C."/>
        </authorList>
    </citation>
    <scope>NUCLEOTIDE SEQUENCE [LARGE SCALE GENOMIC DNA]</scope>
    <source>
        <strain evidence="3 6">R-38712</strain>
    </source>
</reference>
<feature type="transmembrane region" description="Helical" evidence="2">
    <location>
        <begin position="73"/>
        <end position="93"/>
    </location>
</feature>
<dbReference type="EMBL" id="PKQE01000005">
    <property type="protein sequence ID" value="PLC40918.1"/>
    <property type="molecule type" value="Genomic_DNA"/>
</dbReference>
<dbReference type="OrthoDB" id="9130055at2"/>
<keyword evidence="2" id="KW-0812">Transmembrane</keyword>
<dbReference type="Proteomes" id="UP001189303">
    <property type="component" value="Unassembled WGS sequence"/>
</dbReference>
<organism evidence="4 5">
    <name type="scientific">Ralstonia pickettii</name>
    <name type="common">Burkholderia pickettii</name>
    <dbReference type="NCBI Taxonomy" id="329"/>
    <lineage>
        <taxon>Bacteria</taxon>
        <taxon>Pseudomonadati</taxon>
        <taxon>Pseudomonadota</taxon>
        <taxon>Betaproteobacteria</taxon>
        <taxon>Burkholderiales</taxon>
        <taxon>Burkholderiaceae</taxon>
        <taxon>Ralstonia</taxon>
    </lineage>
</organism>
<feature type="compositionally biased region" description="Basic and acidic residues" evidence="1">
    <location>
        <begin position="131"/>
        <end position="160"/>
    </location>
</feature>
<name>A0A2A4A4F3_RALPI</name>
<keyword evidence="2" id="KW-1133">Transmembrane helix</keyword>
<keyword evidence="2" id="KW-0472">Membrane</keyword>
<dbReference type="AlphaFoldDB" id="A0A2A4A4F3"/>
<evidence type="ECO:0008006" key="7">
    <source>
        <dbReference type="Google" id="ProtNLM"/>
    </source>
</evidence>
<sequence length="192" mass="20669">MKALLRLVLFLDAAVALCVGLVLLASPMTSIFGALQLPQPEPAMYGQLLGVTLIGVAWLLWHATVNGQLTTAVAQVVGHVNLAVAVLVIAWLLFFHLPVDGAGRIWLPTFAAVLAAFSAVQIPASRRVRTHERVRAQKAREDAAAARERERAEKAQRKEPGYMPPPGYGPGTEVDTIADSIPPQHARQSPHP</sequence>
<evidence type="ECO:0000313" key="6">
    <source>
        <dbReference type="Proteomes" id="UP001189303"/>
    </source>
</evidence>
<reference evidence="4 5" key="1">
    <citation type="submission" date="2017-12" db="EMBL/GenBank/DDBJ databases">
        <title>Draft genome sequence of Ralstonia pickettii 52.</title>
        <authorList>
            <person name="Zheng B."/>
        </authorList>
    </citation>
    <scope>NUCLEOTIDE SEQUENCE [LARGE SCALE GENOMIC DNA]</scope>
    <source>
        <strain evidence="4 5">52</strain>
    </source>
</reference>
<evidence type="ECO:0000256" key="2">
    <source>
        <dbReference type="SAM" id="Phobius"/>
    </source>
</evidence>
<evidence type="ECO:0000313" key="4">
    <source>
        <dbReference type="EMBL" id="PLC40918.1"/>
    </source>
</evidence>
<comment type="caution">
    <text evidence="4">The sequence shown here is derived from an EMBL/GenBank/DDBJ whole genome shotgun (WGS) entry which is preliminary data.</text>
</comment>